<name>A0A8S5UD93_9CAUD</name>
<accession>A0A8S5UD93</accession>
<dbReference type="EMBL" id="BK016067">
    <property type="protein sequence ID" value="DAF92441.1"/>
    <property type="molecule type" value="Genomic_DNA"/>
</dbReference>
<proteinExistence type="predicted"/>
<feature type="compositionally biased region" description="Low complexity" evidence="1">
    <location>
        <begin position="273"/>
        <end position="283"/>
    </location>
</feature>
<sequence>MATKNNEVIEVQAEVIEPPAILTDGDKWLAETRGKAATIAAQYQPHDITNEADYKDAKSARAMLRKEIAAIDSDRKSMTSTLENAINRFKAHAAEAIGELTALEAAYKSNITDYEDRWESTRRATLQEEYETYAPDIALPLDGQQTALVPFELLLKRFGTEGKWLNRSTNERAAVEHLRKCIDRVANDIKNINATEMDDRERVEVKGDYFSTLEFENTMSAMIQRRIQRDKTEQLEREQQERERQWQEQQERIAAEAAARQQEQPQSAPQPTPTVAEPQAAPQATEPVMKLIIEVEVTPTQRGNLLSWLKANNIHGVLKRS</sequence>
<evidence type="ECO:0000256" key="1">
    <source>
        <dbReference type="SAM" id="MobiDB-lite"/>
    </source>
</evidence>
<feature type="compositionally biased region" description="Low complexity" evidence="1">
    <location>
        <begin position="255"/>
        <end position="266"/>
    </location>
</feature>
<evidence type="ECO:0000313" key="2">
    <source>
        <dbReference type="EMBL" id="DAF92441.1"/>
    </source>
</evidence>
<feature type="compositionally biased region" description="Basic and acidic residues" evidence="1">
    <location>
        <begin position="230"/>
        <end position="254"/>
    </location>
</feature>
<protein>
    <recommendedName>
        <fullName evidence="3">DUF1351 domain-containing protein</fullName>
    </recommendedName>
</protein>
<organism evidence="2">
    <name type="scientific">Siphoviridae sp. ctkhg5</name>
    <dbReference type="NCBI Taxonomy" id="2825643"/>
    <lineage>
        <taxon>Viruses</taxon>
        <taxon>Duplodnaviria</taxon>
        <taxon>Heunggongvirae</taxon>
        <taxon>Uroviricota</taxon>
        <taxon>Caudoviricetes</taxon>
    </lineage>
</organism>
<dbReference type="InterPro" id="IPR009785">
    <property type="entry name" value="Prophage_Lj928_Orf309"/>
</dbReference>
<feature type="region of interest" description="Disordered" evidence="1">
    <location>
        <begin position="230"/>
        <end position="283"/>
    </location>
</feature>
<dbReference type="Pfam" id="PF07083">
    <property type="entry name" value="DUF1351"/>
    <property type="match status" value="1"/>
</dbReference>
<reference evidence="2" key="1">
    <citation type="journal article" date="2021" name="Proc. Natl. Acad. Sci. U.S.A.">
        <title>A Catalog of Tens of Thousands of Viruses from Human Metagenomes Reveals Hidden Associations with Chronic Diseases.</title>
        <authorList>
            <person name="Tisza M.J."/>
            <person name="Buck C.B."/>
        </authorList>
    </citation>
    <scope>NUCLEOTIDE SEQUENCE</scope>
    <source>
        <strain evidence="2">Ctkhg5</strain>
    </source>
</reference>
<evidence type="ECO:0008006" key="3">
    <source>
        <dbReference type="Google" id="ProtNLM"/>
    </source>
</evidence>